<dbReference type="RefSeq" id="WP_107727490.1">
    <property type="nucleotide sequence ID" value="NZ_PZZP01000001.1"/>
</dbReference>
<gene>
    <name evidence="4" type="ORF">C8J48_2697</name>
</gene>
<dbReference type="SUPFAM" id="SSF50952">
    <property type="entry name" value="Soluble quinoprotein glucose dehydrogenase"/>
    <property type="match status" value="1"/>
</dbReference>
<dbReference type="Gene3D" id="2.120.10.30">
    <property type="entry name" value="TolB, C-terminal domain"/>
    <property type="match status" value="1"/>
</dbReference>
<evidence type="ECO:0000259" key="3">
    <source>
        <dbReference type="Pfam" id="PF07995"/>
    </source>
</evidence>
<feature type="domain" description="Glucose/Sorbosone dehydrogenase" evidence="3">
    <location>
        <begin position="51"/>
        <end position="345"/>
    </location>
</feature>
<name>A0A2T4ZDT8_9BACL</name>
<evidence type="ECO:0000256" key="2">
    <source>
        <dbReference type="SAM" id="SignalP"/>
    </source>
</evidence>
<reference evidence="4 5" key="1">
    <citation type="submission" date="2018-04" db="EMBL/GenBank/DDBJ databases">
        <title>Genomic Encyclopedia of Archaeal and Bacterial Type Strains, Phase II (KMG-II): from individual species to whole genera.</title>
        <authorList>
            <person name="Goeker M."/>
        </authorList>
    </citation>
    <scope>NUCLEOTIDE SEQUENCE [LARGE SCALE GENOMIC DNA]</scope>
    <source>
        <strain evidence="4 5">DSM 45169</strain>
    </source>
</reference>
<accession>A0A2T4ZDT8</accession>
<feature type="chain" id="PRO_5038534215" evidence="2">
    <location>
        <begin position="24"/>
        <end position="364"/>
    </location>
</feature>
<organism evidence="4 5">
    <name type="scientific">Desmospora activa DSM 45169</name>
    <dbReference type="NCBI Taxonomy" id="1121389"/>
    <lineage>
        <taxon>Bacteria</taxon>
        <taxon>Bacillati</taxon>
        <taxon>Bacillota</taxon>
        <taxon>Bacilli</taxon>
        <taxon>Bacillales</taxon>
        <taxon>Thermoactinomycetaceae</taxon>
        <taxon>Desmospora</taxon>
    </lineage>
</organism>
<feature type="signal peptide" evidence="2">
    <location>
        <begin position="1"/>
        <end position="23"/>
    </location>
</feature>
<dbReference type="InterPro" id="IPR011042">
    <property type="entry name" value="6-blade_b-propeller_TolB-like"/>
</dbReference>
<dbReference type="PROSITE" id="PS51257">
    <property type="entry name" value="PROKAR_LIPOPROTEIN"/>
    <property type="match status" value="1"/>
</dbReference>
<protein>
    <submittedName>
        <fullName evidence="4">Glucose/arabinose dehydrogenase</fullName>
    </submittedName>
</protein>
<feature type="region of interest" description="Disordered" evidence="1">
    <location>
        <begin position="341"/>
        <end position="364"/>
    </location>
</feature>
<evidence type="ECO:0000256" key="1">
    <source>
        <dbReference type="SAM" id="MobiDB-lite"/>
    </source>
</evidence>
<evidence type="ECO:0000313" key="4">
    <source>
        <dbReference type="EMBL" id="PTM60058.1"/>
    </source>
</evidence>
<dbReference type="EMBL" id="PZZP01000001">
    <property type="protein sequence ID" value="PTM60058.1"/>
    <property type="molecule type" value="Genomic_DNA"/>
</dbReference>
<dbReference type="PANTHER" id="PTHR19328:SF13">
    <property type="entry name" value="HIPL1 PROTEIN"/>
    <property type="match status" value="1"/>
</dbReference>
<dbReference type="Pfam" id="PF07995">
    <property type="entry name" value="GSDH"/>
    <property type="match status" value="1"/>
</dbReference>
<dbReference type="AlphaFoldDB" id="A0A2T4ZDT8"/>
<dbReference type="OrthoDB" id="9770043at2"/>
<keyword evidence="5" id="KW-1185">Reference proteome</keyword>
<keyword evidence="2" id="KW-0732">Signal</keyword>
<sequence>MKRIGLWSLVCLLALVGCSPSTDGGGRSGEAEEGEKTPSAEADLEVVADSLDIPWSVVETDDSLLVSEREGAIVEVPKNGQDPVRKGVKLQHEVLHQGEGGFLGLEPAPDFEESRAVFAYHTYRSDGEIYNRVVRLEEADDAWEESDVLIEKIPGAGIHNGGRIKIGPDEKLYITTGDANIEEIAQDRENLGGKILRMELDGSIPTDNPISDSLVYSYGHRNPQGLAWDEGGQLYSSEHGPTAHDEINRIEPGKNYGWPEIVGDEEKEGMETPLYHSGTDTWAPSGLAYAAQKLWVAGLRGQQMRSFSPDGEQTELKLEGEGRLRDIIPASDGSFYILTNNTDGRGTPQDADDRLLNWPGSKGK</sequence>
<dbReference type="PANTHER" id="PTHR19328">
    <property type="entry name" value="HEDGEHOG-INTERACTING PROTEIN"/>
    <property type="match status" value="1"/>
</dbReference>
<dbReference type="Proteomes" id="UP000241639">
    <property type="component" value="Unassembled WGS sequence"/>
</dbReference>
<dbReference type="InterPro" id="IPR011041">
    <property type="entry name" value="Quinoprot_gluc/sorb_DH_b-prop"/>
</dbReference>
<proteinExistence type="predicted"/>
<dbReference type="InterPro" id="IPR012938">
    <property type="entry name" value="Glc/Sorbosone_DH"/>
</dbReference>
<comment type="caution">
    <text evidence="4">The sequence shown here is derived from an EMBL/GenBank/DDBJ whole genome shotgun (WGS) entry which is preliminary data.</text>
</comment>
<evidence type="ECO:0000313" key="5">
    <source>
        <dbReference type="Proteomes" id="UP000241639"/>
    </source>
</evidence>